<dbReference type="AlphaFoldDB" id="A0A975GU34"/>
<keyword evidence="1" id="KW-0540">Nuclease</keyword>
<evidence type="ECO:0000313" key="2">
    <source>
        <dbReference type="Proteomes" id="UP000663722"/>
    </source>
</evidence>
<evidence type="ECO:0000313" key="1">
    <source>
        <dbReference type="EMBL" id="QTA93701.1"/>
    </source>
</evidence>
<dbReference type="InterPro" id="IPR007581">
    <property type="entry name" value="Endonuclease-V"/>
</dbReference>
<gene>
    <name evidence="1" type="ORF">dnm_098050</name>
</gene>
<reference evidence="1" key="1">
    <citation type="journal article" date="2021" name="Microb. Physiol.">
        <title>Proteogenomic Insights into the Physiology of Marine, Sulfate-Reducing, Filamentous Desulfonema limicola and Desulfonema magnum.</title>
        <authorList>
            <person name="Schnaars V."/>
            <person name="Wohlbrand L."/>
            <person name="Scheve S."/>
            <person name="Hinrichs C."/>
            <person name="Reinhardt R."/>
            <person name="Rabus R."/>
        </authorList>
    </citation>
    <scope>NUCLEOTIDE SEQUENCE</scope>
    <source>
        <strain evidence="1">4be13</strain>
    </source>
</reference>
<dbReference type="Pfam" id="PF04493">
    <property type="entry name" value="Endonuclease_5"/>
    <property type="match status" value="1"/>
</dbReference>
<keyword evidence="1" id="KW-0378">Hydrolase</keyword>
<dbReference type="KEGG" id="dmm:dnm_098050"/>
<keyword evidence="1" id="KW-0255">Endonuclease</keyword>
<name>A0A975GU34_9BACT</name>
<dbReference type="GO" id="GO:0004519">
    <property type="term" value="F:endonuclease activity"/>
    <property type="evidence" value="ECO:0007669"/>
    <property type="project" value="UniProtKB-KW"/>
</dbReference>
<dbReference type="Proteomes" id="UP000663722">
    <property type="component" value="Chromosome"/>
</dbReference>
<dbReference type="Gene3D" id="3.30.2170.10">
    <property type="entry name" value="archaeoglobus fulgidus dsm 4304 superfamily"/>
    <property type="match status" value="1"/>
</dbReference>
<protein>
    <submittedName>
        <fullName evidence="1">Endonuclease V</fullName>
    </submittedName>
</protein>
<sequence length="204" mass="23151">MILATDVDYRESNAVAAGILFERWESESPVKEITVRVSNVEAYVPGQFYKRELPCIKALLDTIHDSITCILIDGYVYLGKDRKPGLGKHLWDMLEGQIPVIGVAKSAFADTPEPAELIRGNSIRPLFVTSEGIDAEIARQCVRKMHGENRIPTLLRRVDALCRKGHGARGMGRGAWDWENMLKFFILLRPQCCQTYVYEYSKFQ</sequence>
<organism evidence="1 2">
    <name type="scientific">Desulfonema magnum</name>
    <dbReference type="NCBI Taxonomy" id="45655"/>
    <lineage>
        <taxon>Bacteria</taxon>
        <taxon>Pseudomonadati</taxon>
        <taxon>Thermodesulfobacteriota</taxon>
        <taxon>Desulfobacteria</taxon>
        <taxon>Desulfobacterales</taxon>
        <taxon>Desulfococcaceae</taxon>
        <taxon>Desulfonema</taxon>
    </lineage>
</organism>
<proteinExistence type="predicted"/>
<keyword evidence="2" id="KW-1185">Reference proteome</keyword>
<dbReference type="GO" id="GO:0006281">
    <property type="term" value="P:DNA repair"/>
    <property type="evidence" value="ECO:0007669"/>
    <property type="project" value="InterPro"/>
</dbReference>
<accession>A0A975GU34</accession>
<dbReference type="EMBL" id="CP061800">
    <property type="protein sequence ID" value="QTA93701.1"/>
    <property type="molecule type" value="Genomic_DNA"/>
</dbReference>